<dbReference type="Gene3D" id="1.10.3720.10">
    <property type="entry name" value="MetI-like"/>
    <property type="match status" value="1"/>
</dbReference>
<feature type="transmembrane region" description="Helical" evidence="7">
    <location>
        <begin position="434"/>
        <end position="458"/>
    </location>
</feature>
<proteinExistence type="inferred from homology"/>
<dbReference type="PROSITE" id="PS50928">
    <property type="entry name" value="ABC_TM1"/>
    <property type="match status" value="1"/>
</dbReference>
<dbReference type="SUPFAM" id="SSF161098">
    <property type="entry name" value="MetI-like"/>
    <property type="match status" value="1"/>
</dbReference>
<dbReference type="Pfam" id="PF00528">
    <property type="entry name" value="BPD_transp_1"/>
    <property type="match status" value="1"/>
</dbReference>
<feature type="transmembrane region" description="Helical" evidence="7">
    <location>
        <begin position="38"/>
        <end position="64"/>
    </location>
</feature>
<evidence type="ECO:0000256" key="1">
    <source>
        <dbReference type="ARBA" id="ARBA00004651"/>
    </source>
</evidence>
<evidence type="ECO:0000256" key="3">
    <source>
        <dbReference type="ARBA" id="ARBA00022475"/>
    </source>
</evidence>
<evidence type="ECO:0000256" key="4">
    <source>
        <dbReference type="ARBA" id="ARBA00022692"/>
    </source>
</evidence>
<dbReference type="GO" id="GO:0005886">
    <property type="term" value="C:plasma membrane"/>
    <property type="evidence" value="ECO:0007669"/>
    <property type="project" value="UniProtKB-SubCell"/>
</dbReference>
<dbReference type="InterPro" id="IPR035906">
    <property type="entry name" value="MetI-like_sf"/>
</dbReference>
<dbReference type="PANTHER" id="PTHR43744">
    <property type="entry name" value="ABC TRANSPORTER PERMEASE PROTEIN MG189-RELATED-RELATED"/>
    <property type="match status" value="1"/>
</dbReference>
<feature type="domain" description="ABC transmembrane type-1" evidence="9">
    <location>
        <begin position="399"/>
        <end position="590"/>
    </location>
</feature>
<evidence type="ECO:0000313" key="11">
    <source>
        <dbReference type="Proteomes" id="UP000294558"/>
    </source>
</evidence>
<dbReference type="OrthoDB" id="5138956at2"/>
<evidence type="ECO:0000256" key="2">
    <source>
        <dbReference type="ARBA" id="ARBA00022448"/>
    </source>
</evidence>
<feature type="region of interest" description="Disordered" evidence="8">
    <location>
        <begin position="1"/>
        <end position="28"/>
    </location>
</feature>
<gene>
    <name evidence="10" type="ORF">BDK89_3172</name>
</gene>
<keyword evidence="3" id="KW-1003">Cell membrane</keyword>
<dbReference type="EMBL" id="SOAU01000001">
    <property type="protein sequence ID" value="TDT17562.1"/>
    <property type="molecule type" value="Genomic_DNA"/>
</dbReference>
<comment type="subcellular location">
    <subcellularLocation>
        <location evidence="1 7">Cell membrane</location>
        <topology evidence="1 7">Multi-pass membrane protein</topology>
    </subcellularLocation>
</comment>
<dbReference type="RefSeq" id="WP_133869846.1">
    <property type="nucleotide sequence ID" value="NZ_SOAU01000001.1"/>
</dbReference>
<organism evidence="10 11">
    <name type="scientific">Ilumatobacter fluminis</name>
    <dbReference type="NCBI Taxonomy" id="467091"/>
    <lineage>
        <taxon>Bacteria</taxon>
        <taxon>Bacillati</taxon>
        <taxon>Actinomycetota</taxon>
        <taxon>Acidimicrobiia</taxon>
        <taxon>Acidimicrobiales</taxon>
        <taxon>Ilumatobacteraceae</taxon>
        <taxon>Ilumatobacter</taxon>
    </lineage>
</organism>
<evidence type="ECO:0000259" key="9">
    <source>
        <dbReference type="PROSITE" id="PS50928"/>
    </source>
</evidence>
<name>A0A4R7I1V4_9ACTN</name>
<feature type="transmembrane region" description="Helical" evidence="7">
    <location>
        <begin position="510"/>
        <end position="535"/>
    </location>
</feature>
<evidence type="ECO:0000256" key="8">
    <source>
        <dbReference type="SAM" id="MobiDB-lite"/>
    </source>
</evidence>
<keyword evidence="11" id="KW-1185">Reference proteome</keyword>
<dbReference type="GO" id="GO:0055085">
    <property type="term" value="P:transmembrane transport"/>
    <property type="evidence" value="ECO:0007669"/>
    <property type="project" value="InterPro"/>
</dbReference>
<keyword evidence="2 7" id="KW-0813">Transport</keyword>
<feature type="transmembrane region" description="Helical" evidence="7">
    <location>
        <begin position="470"/>
        <end position="489"/>
    </location>
</feature>
<evidence type="ECO:0000256" key="5">
    <source>
        <dbReference type="ARBA" id="ARBA00022989"/>
    </source>
</evidence>
<keyword evidence="4 7" id="KW-0812">Transmembrane</keyword>
<keyword evidence="6 7" id="KW-0472">Membrane</keyword>
<keyword evidence="5 7" id="KW-1133">Transmembrane helix</keyword>
<evidence type="ECO:0000313" key="10">
    <source>
        <dbReference type="EMBL" id="TDT17562.1"/>
    </source>
</evidence>
<dbReference type="CDD" id="cd06261">
    <property type="entry name" value="TM_PBP2"/>
    <property type="match status" value="1"/>
</dbReference>
<dbReference type="AlphaFoldDB" id="A0A4R7I1V4"/>
<sequence>MTVTSDPPTAEQKQRKLPNLGKEPTTTYSELDGRSKRFLWGSLLTMFTMGIVVLFLLPFGYMFVTSLKTESQIAQGTILPKSAVTAEYADAQFDLVRITGPDGELQAITLLPEGAGGADAEVFDWDGSWDTFLAELEAAGADPADVTVYSAGTTGRSGSGVSLLMPGQDAAVLISGAAAPEPLEFDGSTESLDAALVESGYAIDQVALFAMPDPDGGNPSLALLRPGAAINALVPVDQLPTRVDWDFTYEGLGPVVEEQLGISLDEAVLYTVPAADGSLNGVGIISLDGDPSAFLDPAVQAPEAVDTGDAALATTLDETFNVEVRQLELYEVPTDDGTVQLALLERGAESSVFVDPDDVDAEPIVWEGRIQTIDPVLEFDPTLKNYPDAWRAMDFGTKLRNTAIIAGLGMAGTIMSSTLVAYGLSRFRMPFKGLIMLSLIATIILPRFVTLVPTYIVFDRLGWIGTWWPLIIPHFFANAYNVFLLRQFFLTIPRDLDEAAAIDGAGPLRTLLTVILPQAKGALLAVALFHFFFAWNDFLEPLLYLAARPDLQPISIGLYQFLGLYDANIPLIQAGALLGMLVPILVFLGLQKIFLKGIDLSGSVK</sequence>
<evidence type="ECO:0000256" key="7">
    <source>
        <dbReference type="RuleBase" id="RU363032"/>
    </source>
</evidence>
<dbReference type="PANTHER" id="PTHR43744:SF6">
    <property type="entry name" value="ABC TRANSPORTER PERMEASE PROTEIN YESQ-RELATED"/>
    <property type="match status" value="1"/>
</dbReference>
<comment type="similarity">
    <text evidence="7">Belongs to the binding-protein-dependent transport system permease family.</text>
</comment>
<reference evidence="10 11" key="1">
    <citation type="submission" date="2019-03" db="EMBL/GenBank/DDBJ databases">
        <title>Sequencing the genomes of 1000 actinobacteria strains.</title>
        <authorList>
            <person name="Klenk H.-P."/>
        </authorList>
    </citation>
    <scope>NUCLEOTIDE SEQUENCE [LARGE SCALE GENOMIC DNA]</scope>
    <source>
        <strain evidence="10 11">DSM 18936</strain>
    </source>
</reference>
<evidence type="ECO:0000256" key="6">
    <source>
        <dbReference type="ARBA" id="ARBA00023136"/>
    </source>
</evidence>
<accession>A0A4R7I1V4</accession>
<protein>
    <submittedName>
        <fullName evidence="10">ABC-type glycerol-3-phosphate transport system permease component</fullName>
    </submittedName>
</protein>
<dbReference type="Proteomes" id="UP000294558">
    <property type="component" value="Unassembled WGS sequence"/>
</dbReference>
<feature type="transmembrane region" description="Helical" evidence="7">
    <location>
        <begin position="571"/>
        <end position="590"/>
    </location>
</feature>
<comment type="caution">
    <text evidence="10">The sequence shown here is derived from an EMBL/GenBank/DDBJ whole genome shotgun (WGS) entry which is preliminary data.</text>
</comment>
<dbReference type="InterPro" id="IPR000515">
    <property type="entry name" value="MetI-like"/>
</dbReference>
<feature type="transmembrane region" description="Helical" evidence="7">
    <location>
        <begin position="403"/>
        <end position="422"/>
    </location>
</feature>